<dbReference type="InterPro" id="IPR029058">
    <property type="entry name" value="AB_hydrolase_fold"/>
</dbReference>
<comment type="similarity">
    <text evidence="1">Belongs to the type-B carboxylesterase/lipase family.</text>
</comment>
<dbReference type="InterPro" id="IPR051093">
    <property type="entry name" value="Neuroligin/BSAL"/>
</dbReference>
<dbReference type="InParanoid" id="L5L2C9"/>
<dbReference type="InterPro" id="IPR002018">
    <property type="entry name" value="CarbesteraseB"/>
</dbReference>
<protein>
    <submittedName>
        <fullName evidence="3">Neuroligin-2</fullName>
    </submittedName>
</protein>
<dbReference type="Pfam" id="PF00135">
    <property type="entry name" value="COesterase"/>
    <property type="match status" value="2"/>
</dbReference>
<dbReference type="SUPFAM" id="SSF53474">
    <property type="entry name" value="alpha/beta-Hydrolases"/>
    <property type="match status" value="1"/>
</dbReference>
<evidence type="ECO:0000313" key="4">
    <source>
        <dbReference type="Proteomes" id="UP000010552"/>
    </source>
</evidence>
<evidence type="ECO:0000313" key="3">
    <source>
        <dbReference type="EMBL" id="ELK17802.1"/>
    </source>
</evidence>
<dbReference type="STRING" id="9402.L5L2C9"/>
<organism evidence="3 4">
    <name type="scientific">Pteropus alecto</name>
    <name type="common">Black flying fox</name>
    <dbReference type="NCBI Taxonomy" id="9402"/>
    <lineage>
        <taxon>Eukaryota</taxon>
        <taxon>Metazoa</taxon>
        <taxon>Chordata</taxon>
        <taxon>Craniata</taxon>
        <taxon>Vertebrata</taxon>
        <taxon>Euteleostomi</taxon>
        <taxon>Mammalia</taxon>
        <taxon>Eutheria</taxon>
        <taxon>Laurasiatheria</taxon>
        <taxon>Chiroptera</taxon>
        <taxon>Yinpterochiroptera</taxon>
        <taxon>Pteropodoidea</taxon>
        <taxon>Pteropodidae</taxon>
        <taxon>Pteropodinae</taxon>
        <taxon>Pteropus</taxon>
    </lineage>
</organism>
<dbReference type="Proteomes" id="UP000010552">
    <property type="component" value="Unassembled WGS sequence"/>
</dbReference>
<reference evidence="4" key="1">
    <citation type="journal article" date="2013" name="Science">
        <title>Comparative analysis of bat genomes provides insight into the evolution of flight and immunity.</title>
        <authorList>
            <person name="Zhang G."/>
            <person name="Cowled C."/>
            <person name="Shi Z."/>
            <person name="Huang Z."/>
            <person name="Bishop-Lilly K.A."/>
            <person name="Fang X."/>
            <person name="Wynne J.W."/>
            <person name="Xiong Z."/>
            <person name="Baker M.L."/>
            <person name="Zhao W."/>
            <person name="Tachedjian M."/>
            <person name="Zhu Y."/>
            <person name="Zhou P."/>
            <person name="Jiang X."/>
            <person name="Ng J."/>
            <person name="Yang L."/>
            <person name="Wu L."/>
            <person name="Xiao J."/>
            <person name="Feng Y."/>
            <person name="Chen Y."/>
            <person name="Sun X."/>
            <person name="Zhang Y."/>
            <person name="Marsh G.A."/>
            <person name="Crameri G."/>
            <person name="Broder C.C."/>
            <person name="Frey K.G."/>
            <person name="Wang L.F."/>
            <person name="Wang J."/>
        </authorList>
    </citation>
    <scope>NUCLEOTIDE SEQUENCE [LARGE SCALE GENOMIC DNA]</scope>
</reference>
<dbReference type="AlphaFoldDB" id="L5L2C9"/>
<keyword evidence="4" id="KW-1185">Reference proteome</keyword>
<gene>
    <name evidence="3" type="ORF">PAL_GLEAN10003574</name>
</gene>
<evidence type="ECO:0000256" key="1">
    <source>
        <dbReference type="ARBA" id="ARBA00005964"/>
    </source>
</evidence>
<evidence type="ECO:0000259" key="2">
    <source>
        <dbReference type="Pfam" id="PF00135"/>
    </source>
</evidence>
<feature type="domain" description="Carboxylesterase type B" evidence="2">
    <location>
        <begin position="118"/>
        <end position="186"/>
    </location>
</feature>
<sequence length="186" mass="21247">MVDSDIILDDPEILLQHAYRYNMLIGVNQREGLKFMEDSAESQDGVFASAFDFVVSNFVDNLYGYPEGKDVLQETTEFMYTDWAHRDNGKMQGKTLLALFTNLQWVALTVPPPSFMLPNDVMLNAMVMTYWTNFAKTGDPNQPMPQDTKFIHTKPNLFEKARRSSTCTLDLKPCVGDNYYANKVAF</sequence>
<dbReference type="Gene3D" id="3.40.50.1820">
    <property type="entry name" value="alpha/beta hydrolase"/>
    <property type="match status" value="2"/>
</dbReference>
<proteinExistence type="inferred from homology"/>
<dbReference type="EMBL" id="KB030393">
    <property type="protein sequence ID" value="ELK17802.1"/>
    <property type="molecule type" value="Genomic_DNA"/>
</dbReference>
<accession>L5L2C9</accession>
<name>L5L2C9_PTEAL</name>
<feature type="domain" description="Carboxylesterase type B" evidence="2">
    <location>
        <begin position="2"/>
        <end position="106"/>
    </location>
</feature>
<dbReference type="PANTHER" id="PTHR43903">
    <property type="entry name" value="NEUROLIGIN"/>
    <property type="match status" value="1"/>
</dbReference>